<dbReference type="InterPro" id="IPR041891">
    <property type="entry name" value="Alpha_CA_prokaryot-like"/>
</dbReference>
<dbReference type="PANTHER" id="PTHR18952:SF253">
    <property type="entry name" value="OS08G0470200 PROTEIN"/>
    <property type="match status" value="1"/>
</dbReference>
<dbReference type="InterPro" id="IPR023561">
    <property type="entry name" value="Carbonic_anhydrase_a-class"/>
</dbReference>
<proteinExistence type="inferred from homology"/>
<evidence type="ECO:0000259" key="5">
    <source>
        <dbReference type="PROSITE" id="PS51144"/>
    </source>
</evidence>
<dbReference type="GO" id="GO:0006730">
    <property type="term" value="P:one-carbon metabolic process"/>
    <property type="evidence" value="ECO:0007669"/>
    <property type="project" value="TreeGrafter"/>
</dbReference>
<organism evidence="6 7">
    <name type="scientific">Momordica charantia</name>
    <name type="common">Bitter gourd</name>
    <name type="synonym">Balsam pear</name>
    <dbReference type="NCBI Taxonomy" id="3673"/>
    <lineage>
        <taxon>Eukaryota</taxon>
        <taxon>Viridiplantae</taxon>
        <taxon>Streptophyta</taxon>
        <taxon>Embryophyta</taxon>
        <taxon>Tracheophyta</taxon>
        <taxon>Spermatophyta</taxon>
        <taxon>Magnoliopsida</taxon>
        <taxon>eudicotyledons</taxon>
        <taxon>Gunneridae</taxon>
        <taxon>Pentapetalae</taxon>
        <taxon>rosids</taxon>
        <taxon>fabids</taxon>
        <taxon>Cucurbitales</taxon>
        <taxon>Cucurbitaceae</taxon>
        <taxon>Momordiceae</taxon>
        <taxon>Momordica</taxon>
    </lineage>
</organism>
<comment type="function">
    <text evidence="1">Reversible hydration of carbon dioxide.</text>
</comment>
<dbReference type="Gene3D" id="3.10.200.10">
    <property type="entry name" value="Alpha carbonic anhydrase"/>
    <property type="match status" value="1"/>
</dbReference>
<evidence type="ECO:0000256" key="4">
    <source>
        <dbReference type="ARBA" id="ARBA00048348"/>
    </source>
</evidence>
<comment type="catalytic activity">
    <reaction evidence="4">
        <text>hydrogencarbonate + H(+) = CO2 + H2O</text>
        <dbReference type="Rhea" id="RHEA:10748"/>
        <dbReference type="ChEBI" id="CHEBI:15377"/>
        <dbReference type="ChEBI" id="CHEBI:15378"/>
        <dbReference type="ChEBI" id="CHEBI:16526"/>
        <dbReference type="ChEBI" id="CHEBI:17544"/>
        <dbReference type="EC" id="4.2.1.1"/>
    </reaction>
</comment>
<evidence type="ECO:0000256" key="2">
    <source>
        <dbReference type="ARBA" id="ARBA00004470"/>
    </source>
</evidence>
<comment type="subcellular location">
    <subcellularLocation>
        <location evidence="2">Plastid</location>
        <location evidence="2">Chloroplast stroma</location>
    </subcellularLocation>
</comment>
<dbReference type="KEGG" id="mcha:111014353"/>
<comment type="similarity">
    <text evidence="3">Belongs to the alpha-class carbonic anhydrase family.</text>
</comment>
<dbReference type="InterPro" id="IPR001148">
    <property type="entry name" value="CA_dom"/>
</dbReference>
<sequence length="285" mass="32044">MENPTNKTHILILIFAITISCFLCLSSSVSVSAILSNDGDEGFSYDPCSERGPKHWGNLKEEWAMCKNGKMQSPIALSFWNARFTNVFGHRITRNHWPANAVLKNNGHEVVVEWKGDAGSIKINDIDYHLKNYHWHHPSEHIKDGKTYPLELHMVHTNMVTGNKAVIGVLYEFGPSDPLLSLIEKDLKHLNIEGGETWFGEVDPRLVWLYSSSEGYAGYMGSLTTPPCTEGVIWTVMERVHTVSPDQLELLKLAVVEENTARPLQDVKGPRVGYYDPSLRKSAAE</sequence>
<dbReference type="GO" id="GO:0008270">
    <property type="term" value="F:zinc ion binding"/>
    <property type="evidence" value="ECO:0007669"/>
    <property type="project" value="InterPro"/>
</dbReference>
<evidence type="ECO:0000313" key="6">
    <source>
        <dbReference type="Proteomes" id="UP000504603"/>
    </source>
</evidence>
<dbReference type="GeneID" id="111014353"/>
<dbReference type="SMART" id="SM01057">
    <property type="entry name" value="Carb_anhydrase"/>
    <property type="match status" value="1"/>
</dbReference>
<protein>
    <submittedName>
        <fullName evidence="7">Alpha carbonic anhydrase 4-like</fullName>
    </submittedName>
</protein>
<dbReference type="CDD" id="cd03124">
    <property type="entry name" value="alpha_CA_prokaryotic_like"/>
    <property type="match status" value="1"/>
</dbReference>
<dbReference type="SUPFAM" id="SSF51069">
    <property type="entry name" value="Carbonic anhydrase"/>
    <property type="match status" value="1"/>
</dbReference>
<feature type="domain" description="Alpha-carbonic anhydrase" evidence="5">
    <location>
        <begin position="41"/>
        <end position="276"/>
    </location>
</feature>
<dbReference type="Proteomes" id="UP000504603">
    <property type="component" value="Unplaced"/>
</dbReference>
<evidence type="ECO:0000313" key="7">
    <source>
        <dbReference type="RefSeq" id="XP_022144735.1"/>
    </source>
</evidence>
<dbReference type="InterPro" id="IPR036398">
    <property type="entry name" value="CA_dom_sf"/>
</dbReference>
<reference evidence="7" key="1">
    <citation type="submission" date="2025-08" db="UniProtKB">
        <authorList>
            <consortium name="RefSeq"/>
        </authorList>
    </citation>
    <scope>IDENTIFICATION</scope>
    <source>
        <strain evidence="7">OHB3-1</strain>
    </source>
</reference>
<dbReference type="GO" id="GO:0009570">
    <property type="term" value="C:chloroplast stroma"/>
    <property type="evidence" value="ECO:0007669"/>
    <property type="project" value="UniProtKB-SubCell"/>
</dbReference>
<dbReference type="AlphaFoldDB" id="A0A6J1CSH0"/>
<gene>
    <name evidence="7" type="primary">LOC111014353</name>
</gene>
<evidence type="ECO:0000256" key="1">
    <source>
        <dbReference type="ARBA" id="ARBA00002904"/>
    </source>
</evidence>
<keyword evidence="6" id="KW-1185">Reference proteome</keyword>
<dbReference type="OrthoDB" id="429145at2759"/>
<dbReference type="GO" id="GO:0004089">
    <property type="term" value="F:carbonate dehydratase activity"/>
    <property type="evidence" value="ECO:0007669"/>
    <property type="project" value="UniProtKB-EC"/>
</dbReference>
<accession>A0A6J1CSH0</accession>
<evidence type="ECO:0000256" key="3">
    <source>
        <dbReference type="ARBA" id="ARBA00006365"/>
    </source>
</evidence>
<dbReference type="RefSeq" id="XP_022144735.1">
    <property type="nucleotide sequence ID" value="XM_022289043.1"/>
</dbReference>
<dbReference type="Pfam" id="PF00194">
    <property type="entry name" value="Carb_anhydrase"/>
    <property type="match status" value="1"/>
</dbReference>
<name>A0A6J1CSH0_MOMCH</name>
<dbReference type="PANTHER" id="PTHR18952">
    <property type="entry name" value="CARBONIC ANHYDRASE"/>
    <property type="match status" value="1"/>
</dbReference>
<dbReference type="PROSITE" id="PS51257">
    <property type="entry name" value="PROKAR_LIPOPROTEIN"/>
    <property type="match status" value="1"/>
</dbReference>
<dbReference type="PROSITE" id="PS51144">
    <property type="entry name" value="ALPHA_CA_2"/>
    <property type="match status" value="1"/>
</dbReference>